<name>A0ABU1DDV1_9HYPH</name>
<evidence type="ECO:0000313" key="2">
    <source>
        <dbReference type="Proteomes" id="UP001181622"/>
    </source>
</evidence>
<dbReference type="EMBL" id="JADBEO010000010">
    <property type="protein sequence ID" value="MDR4306293.1"/>
    <property type="molecule type" value="Genomic_DNA"/>
</dbReference>
<dbReference type="RefSeq" id="WP_309390048.1">
    <property type="nucleotide sequence ID" value="NZ_JADBEO010000010.1"/>
</dbReference>
<sequence>MLAASALTGAACLASESGAAALREIDQLDKAVEDAWVKAPLTERRAIFVEQPAETYGAWEARRSNVFKPGENLLTYVEPVGYVWKDAGDGWLNFGFVMDFKIKTPDGRILGGQDAYKRFEFRTRFRNREVFINLKMTLTGIPDGDYVLVYTLHDLGSDKQSSFEQPFRIAS</sequence>
<comment type="caution">
    <text evidence="1">The sequence shown here is derived from an EMBL/GenBank/DDBJ whole genome shotgun (WGS) entry which is preliminary data.</text>
</comment>
<protein>
    <submittedName>
        <fullName evidence="1">Uncharacterized protein</fullName>
    </submittedName>
</protein>
<gene>
    <name evidence="1" type="ORF">IHQ68_06635</name>
</gene>
<accession>A0ABU1DDV1</accession>
<proteinExistence type="predicted"/>
<dbReference type="Proteomes" id="UP001181622">
    <property type="component" value="Unassembled WGS sequence"/>
</dbReference>
<keyword evidence="2" id="KW-1185">Reference proteome</keyword>
<organism evidence="1 2">
    <name type="scientific">Chelatococcus sambhunathii</name>
    <dbReference type="NCBI Taxonomy" id="363953"/>
    <lineage>
        <taxon>Bacteria</taxon>
        <taxon>Pseudomonadati</taxon>
        <taxon>Pseudomonadota</taxon>
        <taxon>Alphaproteobacteria</taxon>
        <taxon>Hyphomicrobiales</taxon>
        <taxon>Chelatococcaceae</taxon>
        <taxon>Chelatococcus</taxon>
    </lineage>
</organism>
<evidence type="ECO:0000313" key="1">
    <source>
        <dbReference type="EMBL" id="MDR4306293.1"/>
    </source>
</evidence>
<reference evidence="1" key="1">
    <citation type="submission" date="2020-10" db="EMBL/GenBank/DDBJ databases">
        <authorList>
            <person name="Abbas A."/>
            <person name="Razzaq R."/>
            <person name="Waqas M."/>
            <person name="Abbas N."/>
            <person name="Nielsen T.K."/>
            <person name="Hansen L.H."/>
            <person name="Hussain S."/>
            <person name="Shahid M."/>
        </authorList>
    </citation>
    <scope>NUCLEOTIDE SEQUENCE</scope>
    <source>
        <strain evidence="1">S14</strain>
    </source>
</reference>